<dbReference type="InterPro" id="IPR006913">
    <property type="entry name" value="CENP-V/GFA"/>
</dbReference>
<dbReference type="GO" id="GO:0046872">
    <property type="term" value="F:metal ion binding"/>
    <property type="evidence" value="ECO:0007669"/>
    <property type="project" value="UniProtKB-KW"/>
</dbReference>
<dbReference type="PROSITE" id="PS51891">
    <property type="entry name" value="CENP_V_GFA"/>
    <property type="match status" value="1"/>
</dbReference>
<dbReference type="EMBL" id="LGLV01000007">
    <property type="protein sequence ID" value="OBZ95488.1"/>
    <property type="molecule type" value="Genomic_DNA"/>
</dbReference>
<evidence type="ECO:0000313" key="6">
    <source>
        <dbReference type="EMBL" id="OBZ95488.1"/>
    </source>
</evidence>
<dbReference type="Proteomes" id="UP000093111">
    <property type="component" value="Unassembled WGS sequence"/>
</dbReference>
<comment type="similarity">
    <text evidence="1">Belongs to the Gfa family.</text>
</comment>
<dbReference type="Pfam" id="PF04828">
    <property type="entry name" value="GFA"/>
    <property type="match status" value="1"/>
</dbReference>
<dbReference type="Gene3D" id="3.90.1590.10">
    <property type="entry name" value="glutathione-dependent formaldehyde- activating enzyme (gfa)"/>
    <property type="match status" value="1"/>
</dbReference>
<dbReference type="PANTHER" id="PTHR33337:SF40">
    <property type="entry name" value="CENP-V_GFA DOMAIN-CONTAINING PROTEIN-RELATED"/>
    <property type="match status" value="1"/>
</dbReference>
<dbReference type="InterPro" id="IPR011057">
    <property type="entry name" value="Mss4-like_sf"/>
</dbReference>
<sequence length="135" mass="14409">MTGGCLCGAVRYRTVAMPKYSGFCHCRDCQRATGTGHCCYMIFSRGEVAFTGAIKSFSTIGGSGAETVRSFCENCGSPIFGSGPPDDDRWTVYAGTLDDPSLFQPDSAVMTSRRPVWDHIAGGLPEFENMPGSGN</sequence>
<dbReference type="OrthoDB" id="9807246at2"/>
<evidence type="ECO:0000256" key="2">
    <source>
        <dbReference type="ARBA" id="ARBA00022723"/>
    </source>
</evidence>
<keyword evidence="7" id="KW-1185">Reference proteome</keyword>
<organism evidence="6 7">
    <name type="scientific">Pararhizobium polonicum</name>
    <dbReference type="NCBI Taxonomy" id="1612624"/>
    <lineage>
        <taxon>Bacteria</taxon>
        <taxon>Pseudomonadati</taxon>
        <taxon>Pseudomonadota</taxon>
        <taxon>Alphaproteobacteria</taxon>
        <taxon>Hyphomicrobiales</taxon>
        <taxon>Rhizobiaceae</taxon>
        <taxon>Rhizobium/Agrobacterium group</taxon>
        <taxon>Pararhizobium</taxon>
    </lineage>
</organism>
<evidence type="ECO:0000313" key="7">
    <source>
        <dbReference type="Proteomes" id="UP000093111"/>
    </source>
</evidence>
<dbReference type="PANTHER" id="PTHR33337">
    <property type="entry name" value="GFA DOMAIN-CONTAINING PROTEIN"/>
    <property type="match status" value="1"/>
</dbReference>
<dbReference type="GO" id="GO:0016846">
    <property type="term" value="F:carbon-sulfur lyase activity"/>
    <property type="evidence" value="ECO:0007669"/>
    <property type="project" value="InterPro"/>
</dbReference>
<gene>
    <name evidence="6" type="ORF">ADU59_11690</name>
</gene>
<comment type="caution">
    <text evidence="6">The sequence shown here is derived from an EMBL/GenBank/DDBJ whole genome shotgun (WGS) entry which is preliminary data.</text>
</comment>
<keyword evidence="2" id="KW-0479">Metal-binding</keyword>
<proteinExistence type="inferred from homology"/>
<evidence type="ECO:0000259" key="5">
    <source>
        <dbReference type="PROSITE" id="PS51891"/>
    </source>
</evidence>
<name>A0A1C7P2K7_9HYPH</name>
<evidence type="ECO:0000256" key="3">
    <source>
        <dbReference type="ARBA" id="ARBA00022833"/>
    </source>
</evidence>
<dbReference type="PATRIC" id="fig|1612624.7.peg.4219"/>
<evidence type="ECO:0000256" key="1">
    <source>
        <dbReference type="ARBA" id="ARBA00005495"/>
    </source>
</evidence>
<reference evidence="6 7" key="1">
    <citation type="journal article" date="2016" name="Syst. Appl. Microbiol.">
        <title>Pararhizobium polonicum sp. nov. isolated from tumors on stone fruit rootstocks.</title>
        <authorList>
            <person name="Pulawska J."/>
            <person name="Kuzmanovic N."/>
            <person name="Willems A."/>
            <person name="Pothier J.F."/>
        </authorList>
    </citation>
    <scope>NUCLEOTIDE SEQUENCE [LARGE SCALE GENOMIC DNA]</scope>
    <source>
        <strain evidence="6 7">F5.1</strain>
    </source>
</reference>
<protein>
    <recommendedName>
        <fullName evidence="5">CENP-V/GFA domain-containing protein</fullName>
    </recommendedName>
</protein>
<keyword evidence="3" id="KW-0862">Zinc</keyword>
<dbReference type="AlphaFoldDB" id="A0A1C7P2K7"/>
<accession>A0A1C7P2K7</accession>
<evidence type="ECO:0000256" key="4">
    <source>
        <dbReference type="ARBA" id="ARBA00023239"/>
    </source>
</evidence>
<dbReference type="STRING" id="1612624.ADU59_11690"/>
<dbReference type="SUPFAM" id="SSF51316">
    <property type="entry name" value="Mss4-like"/>
    <property type="match status" value="1"/>
</dbReference>
<keyword evidence="4" id="KW-0456">Lyase</keyword>
<feature type="domain" description="CENP-V/GFA" evidence="5">
    <location>
        <begin position="1"/>
        <end position="118"/>
    </location>
</feature>